<gene>
    <name evidence="2" type="ORF">SDC9_23609</name>
</gene>
<dbReference type="AlphaFoldDB" id="A0A644UFW0"/>
<accession>A0A644UFW0</accession>
<name>A0A644UFW0_9ZZZZ</name>
<dbReference type="InterPro" id="IPR000719">
    <property type="entry name" value="Prot_kinase_dom"/>
</dbReference>
<evidence type="ECO:0000313" key="2">
    <source>
        <dbReference type="EMBL" id="MPL77749.1"/>
    </source>
</evidence>
<dbReference type="InterPro" id="IPR011009">
    <property type="entry name" value="Kinase-like_dom_sf"/>
</dbReference>
<comment type="caution">
    <text evidence="2">The sequence shown here is derived from an EMBL/GenBank/DDBJ whole genome shotgun (WGS) entry which is preliminary data.</text>
</comment>
<organism evidence="2">
    <name type="scientific">bioreactor metagenome</name>
    <dbReference type="NCBI Taxonomy" id="1076179"/>
    <lineage>
        <taxon>unclassified sequences</taxon>
        <taxon>metagenomes</taxon>
        <taxon>ecological metagenomes</taxon>
    </lineage>
</organism>
<feature type="domain" description="Protein kinase" evidence="1">
    <location>
        <begin position="1"/>
        <end position="207"/>
    </location>
</feature>
<dbReference type="PROSITE" id="PS50011">
    <property type="entry name" value="PROTEIN_KINASE_DOM"/>
    <property type="match status" value="1"/>
</dbReference>
<dbReference type="GO" id="GO:0004672">
    <property type="term" value="F:protein kinase activity"/>
    <property type="evidence" value="ECO:0007669"/>
    <property type="project" value="InterPro"/>
</dbReference>
<dbReference type="EMBL" id="VSSQ01000109">
    <property type="protein sequence ID" value="MPL77749.1"/>
    <property type="molecule type" value="Genomic_DNA"/>
</dbReference>
<sequence>MIKAKNHTKIVAILQKHNYDPANLQCIGTGKEGQTFETEKLIFKYFPDKKIIPETTLNFIKKHILSNQEIHGLRRISDILETDTELVFVSPNMHCSPYKGGDEIGTLHILKDAHKNRYVHTNFKPDNLMYSEGNVLELIDVGRDVFPLTDSLFKNMVERAFLTTYYSDSPQLAKMMSALHTENRNIDEMQLRTYSQKLLLILGDEHE</sequence>
<proteinExistence type="predicted"/>
<dbReference type="GO" id="GO:0005524">
    <property type="term" value="F:ATP binding"/>
    <property type="evidence" value="ECO:0007669"/>
    <property type="project" value="InterPro"/>
</dbReference>
<dbReference type="SUPFAM" id="SSF56112">
    <property type="entry name" value="Protein kinase-like (PK-like)"/>
    <property type="match status" value="1"/>
</dbReference>
<protein>
    <recommendedName>
        <fullName evidence="1">Protein kinase domain-containing protein</fullName>
    </recommendedName>
</protein>
<evidence type="ECO:0000259" key="1">
    <source>
        <dbReference type="PROSITE" id="PS50011"/>
    </source>
</evidence>
<reference evidence="2" key="1">
    <citation type="submission" date="2019-08" db="EMBL/GenBank/DDBJ databases">
        <authorList>
            <person name="Kucharzyk K."/>
            <person name="Murdoch R.W."/>
            <person name="Higgins S."/>
            <person name="Loffler F."/>
        </authorList>
    </citation>
    <scope>NUCLEOTIDE SEQUENCE</scope>
</reference>